<accession>A0A314ZHG4</accession>
<keyword evidence="3" id="KW-1185">Reference proteome</keyword>
<protein>
    <submittedName>
        <fullName evidence="2">Uncharacterized protein</fullName>
    </submittedName>
</protein>
<evidence type="ECO:0000313" key="3">
    <source>
        <dbReference type="Proteomes" id="UP000250321"/>
    </source>
</evidence>
<comment type="caution">
    <text evidence="2">The sequence shown here is derived from an EMBL/GenBank/DDBJ whole genome shotgun (WGS) entry which is preliminary data.</text>
</comment>
<proteinExistence type="predicted"/>
<feature type="region of interest" description="Disordered" evidence="1">
    <location>
        <begin position="37"/>
        <end position="60"/>
    </location>
</feature>
<dbReference type="EMBL" id="PJQY01000182">
    <property type="protein sequence ID" value="PQQ16658.1"/>
    <property type="molecule type" value="Genomic_DNA"/>
</dbReference>
<dbReference type="Proteomes" id="UP000250321">
    <property type="component" value="Unassembled WGS sequence"/>
</dbReference>
<name>A0A314ZHG4_PRUYE</name>
<evidence type="ECO:0000256" key="1">
    <source>
        <dbReference type="SAM" id="MobiDB-lite"/>
    </source>
</evidence>
<sequence>MPYLVRENLFLTATSAMRRRLSEMAAKRSHIFSVQFPQRKSRRQGFEAGEDGGSAKKYGR</sequence>
<organism evidence="2 3">
    <name type="scientific">Prunus yedoensis var. nudiflora</name>
    <dbReference type="NCBI Taxonomy" id="2094558"/>
    <lineage>
        <taxon>Eukaryota</taxon>
        <taxon>Viridiplantae</taxon>
        <taxon>Streptophyta</taxon>
        <taxon>Embryophyta</taxon>
        <taxon>Tracheophyta</taxon>
        <taxon>Spermatophyta</taxon>
        <taxon>Magnoliopsida</taxon>
        <taxon>eudicotyledons</taxon>
        <taxon>Gunneridae</taxon>
        <taxon>Pentapetalae</taxon>
        <taxon>rosids</taxon>
        <taxon>fabids</taxon>
        <taxon>Rosales</taxon>
        <taxon>Rosaceae</taxon>
        <taxon>Amygdaloideae</taxon>
        <taxon>Amygdaleae</taxon>
        <taxon>Prunus</taxon>
    </lineage>
</organism>
<evidence type="ECO:0000313" key="2">
    <source>
        <dbReference type="EMBL" id="PQQ16658.1"/>
    </source>
</evidence>
<reference evidence="2 3" key="1">
    <citation type="submission" date="2018-02" db="EMBL/GenBank/DDBJ databases">
        <title>Draft genome of wild Prunus yedoensis var. nudiflora.</title>
        <authorList>
            <person name="Baek S."/>
            <person name="Kim J.-H."/>
            <person name="Choi K."/>
            <person name="Kim G.-B."/>
            <person name="Cho A."/>
            <person name="Jang H."/>
            <person name="Shin C.-H."/>
            <person name="Yu H.-J."/>
            <person name="Mun J.-H."/>
        </authorList>
    </citation>
    <scope>NUCLEOTIDE SEQUENCE [LARGE SCALE GENOMIC DNA]</scope>
    <source>
        <strain evidence="3">cv. Jeju island</strain>
        <tissue evidence="2">Leaf</tissue>
    </source>
</reference>
<gene>
    <name evidence="2" type="ORF">Pyn_26908</name>
</gene>
<dbReference type="AlphaFoldDB" id="A0A314ZHG4"/>